<feature type="transmembrane region" description="Helical" evidence="1">
    <location>
        <begin position="44"/>
        <end position="65"/>
    </location>
</feature>
<dbReference type="RefSeq" id="WP_142533138.1">
    <property type="nucleotide sequence ID" value="NZ_FXTB01000003.1"/>
</dbReference>
<evidence type="ECO:0000256" key="1">
    <source>
        <dbReference type="SAM" id="Phobius"/>
    </source>
</evidence>
<keyword evidence="1" id="KW-0812">Transmembrane</keyword>
<dbReference type="AlphaFoldDB" id="A0A521CVG0"/>
<protein>
    <recommendedName>
        <fullName evidence="4">SPOR domain-containing protein</fullName>
    </recommendedName>
</protein>
<dbReference type="EMBL" id="FXTB01000003">
    <property type="protein sequence ID" value="SMO62650.1"/>
    <property type="molecule type" value="Genomic_DNA"/>
</dbReference>
<keyword evidence="3" id="KW-1185">Reference proteome</keyword>
<gene>
    <name evidence="2" type="ORF">SAMN06265379_103458</name>
</gene>
<dbReference type="Proteomes" id="UP000319040">
    <property type="component" value="Unassembled WGS sequence"/>
</dbReference>
<keyword evidence="1" id="KW-0472">Membrane</keyword>
<proteinExistence type="predicted"/>
<organism evidence="2 3">
    <name type="scientific">Saccharicrinis carchari</name>
    <dbReference type="NCBI Taxonomy" id="1168039"/>
    <lineage>
        <taxon>Bacteria</taxon>
        <taxon>Pseudomonadati</taxon>
        <taxon>Bacteroidota</taxon>
        <taxon>Bacteroidia</taxon>
        <taxon>Marinilabiliales</taxon>
        <taxon>Marinilabiliaceae</taxon>
        <taxon>Saccharicrinis</taxon>
    </lineage>
</organism>
<evidence type="ECO:0000313" key="3">
    <source>
        <dbReference type="Proteomes" id="UP000319040"/>
    </source>
</evidence>
<sequence>MTTQELEFESKKDKMRLKAVDKEVRRLRNINRKQSAKLTKLRKALLFQAFFFISLLLVLLVKGMINFSGNTQEDGINPLTEQYNQLLAQQRIQSATLNLYRDSLSNIKNENLVERGESGYKYRIQIGAFKEIDLTEFADNLGTINQETYDSIYQYTLGKFDEYEKALEFWSNIKNMGFADSFIVATKDGRRVPLHHLPAENKDEK</sequence>
<reference evidence="2 3" key="1">
    <citation type="submission" date="2017-05" db="EMBL/GenBank/DDBJ databases">
        <authorList>
            <person name="Varghese N."/>
            <person name="Submissions S."/>
        </authorList>
    </citation>
    <scope>NUCLEOTIDE SEQUENCE [LARGE SCALE GENOMIC DNA]</scope>
    <source>
        <strain evidence="2 3">DSM 27040</strain>
    </source>
</reference>
<dbReference type="OrthoDB" id="1119072at2"/>
<name>A0A521CVG0_SACCC</name>
<evidence type="ECO:0000313" key="2">
    <source>
        <dbReference type="EMBL" id="SMO62650.1"/>
    </source>
</evidence>
<accession>A0A521CVG0</accession>
<evidence type="ECO:0008006" key="4">
    <source>
        <dbReference type="Google" id="ProtNLM"/>
    </source>
</evidence>
<keyword evidence="1" id="KW-1133">Transmembrane helix</keyword>